<feature type="domain" description="LamG-like jellyroll fold" evidence="5">
    <location>
        <begin position="794"/>
        <end position="936"/>
    </location>
</feature>
<dbReference type="InterPro" id="IPR013320">
    <property type="entry name" value="ConA-like_dom_sf"/>
</dbReference>
<gene>
    <name evidence="6" type="ORF">NI17_010170</name>
</gene>
<keyword evidence="7" id="KW-1185">Reference proteome</keyword>
<dbReference type="EMBL" id="CP063196">
    <property type="protein sequence ID" value="UOE21437.1"/>
    <property type="molecule type" value="Genomic_DNA"/>
</dbReference>
<dbReference type="Proteomes" id="UP000265719">
    <property type="component" value="Chromosome"/>
</dbReference>
<dbReference type="RefSeq" id="WP_119268034.1">
    <property type="nucleotide sequence ID" value="NZ_CP063196.1"/>
</dbReference>
<dbReference type="Gene3D" id="2.60.120.200">
    <property type="match status" value="2"/>
</dbReference>
<evidence type="ECO:0000256" key="1">
    <source>
        <dbReference type="ARBA" id="ARBA00022729"/>
    </source>
</evidence>
<dbReference type="PANTHER" id="PTHR46943:SF1">
    <property type="entry name" value="PENTRAXIN-RELATED PROTEIN PTX3"/>
    <property type="match status" value="1"/>
</dbReference>
<dbReference type="InterPro" id="IPR042837">
    <property type="entry name" value="PTX3"/>
</dbReference>
<dbReference type="Pfam" id="PF13385">
    <property type="entry name" value="Laminin_G_3"/>
    <property type="match status" value="2"/>
</dbReference>
<feature type="domain" description="LamG-like jellyroll fold" evidence="5">
    <location>
        <begin position="1022"/>
        <end position="1164"/>
    </location>
</feature>
<organism evidence="6 7">
    <name type="scientific">Thermobifida halotolerans</name>
    <dbReference type="NCBI Taxonomy" id="483545"/>
    <lineage>
        <taxon>Bacteria</taxon>
        <taxon>Bacillati</taxon>
        <taxon>Actinomycetota</taxon>
        <taxon>Actinomycetes</taxon>
        <taxon>Streptosporangiales</taxon>
        <taxon>Nocardiopsidaceae</taxon>
        <taxon>Thermobifida</taxon>
    </lineage>
</organism>
<accession>A0AA97M5X1</accession>
<evidence type="ECO:0000313" key="7">
    <source>
        <dbReference type="Proteomes" id="UP000265719"/>
    </source>
</evidence>
<dbReference type="KEGG" id="thao:NI17_010170"/>
<evidence type="ECO:0000256" key="2">
    <source>
        <dbReference type="ARBA" id="ARBA00023157"/>
    </source>
</evidence>
<reference evidence="6" key="1">
    <citation type="submission" date="2020-10" db="EMBL/GenBank/DDBJ databases">
        <title>De novo genome project of the cellulose decomposer Thermobifida halotolerans type strain.</title>
        <authorList>
            <person name="Nagy I."/>
            <person name="Horvath B."/>
            <person name="Kukolya J."/>
            <person name="Nagy I."/>
            <person name="Orsini M."/>
        </authorList>
    </citation>
    <scope>NUCLEOTIDE SEQUENCE</scope>
    <source>
        <strain evidence="6">DSM 44931</strain>
    </source>
</reference>
<protein>
    <submittedName>
        <fullName evidence="6">LamG domain-containing protein</fullName>
    </submittedName>
</protein>
<dbReference type="PANTHER" id="PTHR46943">
    <property type="entry name" value="PENTRAXIN-RELATED PROTEIN PTX3"/>
    <property type="match status" value="1"/>
</dbReference>
<evidence type="ECO:0000256" key="4">
    <source>
        <dbReference type="SAM" id="SignalP"/>
    </source>
</evidence>
<feature type="region of interest" description="Disordered" evidence="3">
    <location>
        <begin position="241"/>
        <end position="268"/>
    </location>
</feature>
<dbReference type="SMART" id="SM00560">
    <property type="entry name" value="LamGL"/>
    <property type="match status" value="2"/>
</dbReference>
<dbReference type="AlphaFoldDB" id="A0AA97M5X1"/>
<dbReference type="InterPro" id="IPR006558">
    <property type="entry name" value="LamG-like"/>
</dbReference>
<name>A0AA97M5X1_9ACTN</name>
<evidence type="ECO:0000256" key="3">
    <source>
        <dbReference type="SAM" id="MobiDB-lite"/>
    </source>
</evidence>
<feature type="compositionally biased region" description="Low complexity" evidence="3">
    <location>
        <begin position="249"/>
        <end position="268"/>
    </location>
</feature>
<dbReference type="SUPFAM" id="SSF49899">
    <property type="entry name" value="Concanavalin A-like lectins/glucanases"/>
    <property type="match status" value="2"/>
</dbReference>
<feature type="chain" id="PRO_5041664302" evidence="4">
    <location>
        <begin position="37"/>
        <end position="1179"/>
    </location>
</feature>
<feature type="signal peptide" evidence="4">
    <location>
        <begin position="1"/>
        <end position="36"/>
    </location>
</feature>
<dbReference type="GO" id="GO:0006955">
    <property type="term" value="P:immune response"/>
    <property type="evidence" value="ECO:0007669"/>
    <property type="project" value="InterPro"/>
</dbReference>
<evidence type="ECO:0000259" key="5">
    <source>
        <dbReference type="SMART" id="SM00560"/>
    </source>
</evidence>
<evidence type="ECO:0000313" key="6">
    <source>
        <dbReference type="EMBL" id="UOE21437.1"/>
    </source>
</evidence>
<sequence length="1179" mass="126133">MCRVLDRVGFVLRRTGAGVLAGVVAAGLLWAAPASADDEESAEPDLTAEEEQALAEAAESGEPVEVASATDERSQVFANPDGTFTLETHASPVRVRTPEGWAEVDTTLVRTPDGRVRPRAAAVDMAFSGGGDDALARVALGGRSVELGWLGTLPEPVLVEDRATYPDVLPDVDLVLTAGVDGFAQVLVVHTPEAAAHPELAELELPLRGEGVQVTSDAGGNINAVTADGESVFTASAPAMWDSSSADADGSTQEDTTGTDGGTDTDMGALALAPATGARVAQLGTRLTDEAIVLEPDQDLLTDAATEYPVFIDPSVSVTRQAWAYVDKKFPNTAYYNRSDADTGVGYEPQYGHTKRGFWRFAIFERTRNATIQSATLRTEVTHAFGCTNARVELWRTGNISSATTWNNQPDKLTRLDTQTVRKGRTGCEGSGVEFDATAAYEWGRAYNKSNIILGLYGNETVSSTNYDWRRFKKNPSLVVVYNNAPATPATTTMRDSHGGTCATNSAQPRLINTTTPRLYAQVRDTDSQYATQKLKAQFQIQSDGTTIQTKDSTSANVAKWPAGSERSVTTDALPEGPLIRYRARAHDQTTWGGWSSWCYLRVDTTNPETGPEVTSTDYPDDEQFHGSPGQSGEFTFAANGVADAAGYHYSLNSDSCTTVLIPDTPGGSVTVTLTPRTDGPNLVYARTVDGHGNSSACMLVHTFLVAPPSDPVAHFPFDEGTGTVAADTERPGETATISTGADWIRGRVGAVENPNTNPSPRLEGTAVRTHGYVPSDPEWDEITTSGPVVDTSQTFTVAAWVKLDAKNAHHTAIGQDGVQQSPFHLGYQHNEDAWVFKMSPEDAPTSGSTGWSYALSTEPARTGVWTHLMGAFDAATGEIALYVNGEKQGSAVHESAWNASGPVTMGRSKYQGAKNYYWPGGIDDVRFYDRLVTDVPLNNGTSEAWELANRFPALEGRWLLDEYAGTTATDASDHGLDATLTGDPATVWNTAFNDVVYIPGATLNGTDEYFTTTGPAIRTDASFSVAAWVRLDSTTTNPAALSQDGTQHSGFYLGAQNTQDMNNWVLKMPPSDTAGASGWSRALSANPPELGAWTHLAATFDATTRTLTLYVDGIEEGSTTHATPWHADGPVRIGAARFEGALSDLWNGDLADIHVYQGVLNEDDIERVYWGAAAVPHQ</sequence>
<keyword evidence="2" id="KW-1015">Disulfide bond</keyword>
<keyword evidence="1 4" id="KW-0732">Signal</keyword>
<proteinExistence type="predicted"/>